<dbReference type="PANTHER" id="PTHR41251:SF1">
    <property type="entry name" value="NON-HOMOLOGOUS END JOINING PROTEIN KU"/>
    <property type="match status" value="1"/>
</dbReference>
<evidence type="ECO:0000313" key="6">
    <source>
        <dbReference type="EMBL" id="SDM58575.1"/>
    </source>
</evidence>
<organism evidence="6 7">
    <name type="scientific">Fictibacillus solisalsi</name>
    <dbReference type="NCBI Taxonomy" id="459525"/>
    <lineage>
        <taxon>Bacteria</taxon>
        <taxon>Bacillati</taxon>
        <taxon>Bacillota</taxon>
        <taxon>Bacilli</taxon>
        <taxon>Bacillales</taxon>
        <taxon>Fictibacillaceae</taxon>
        <taxon>Fictibacillus</taxon>
    </lineage>
</organism>
<dbReference type="CDD" id="cd00789">
    <property type="entry name" value="KU_like"/>
    <property type="match status" value="1"/>
</dbReference>
<name>A0A1G9UG94_9BACL</name>
<dbReference type="SUPFAM" id="SSF100939">
    <property type="entry name" value="SPOC domain-like"/>
    <property type="match status" value="1"/>
</dbReference>
<evidence type="ECO:0000256" key="4">
    <source>
        <dbReference type="SAM" id="MobiDB-lite"/>
    </source>
</evidence>
<dbReference type="GO" id="GO:0006310">
    <property type="term" value="P:DNA recombination"/>
    <property type="evidence" value="ECO:0007669"/>
    <property type="project" value="UniProtKB-KW"/>
</dbReference>
<accession>A0A1G9UG94</accession>
<dbReference type="GO" id="GO:0006303">
    <property type="term" value="P:double-strand break repair via nonhomologous end joining"/>
    <property type="evidence" value="ECO:0007669"/>
    <property type="project" value="UniProtKB-UniRule"/>
</dbReference>
<keyword evidence="2 3" id="KW-0233">DNA recombination</keyword>
<evidence type="ECO:0000256" key="3">
    <source>
        <dbReference type="HAMAP-Rule" id="MF_01875"/>
    </source>
</evidence>
<keyword evidence="7" id="KW-1185">Reference proteome</keyword>
<sequence>MHTMWKGSISFGLVNIPIKLFAATEDKDIKMRYLHKKCHNPIKYEKTCPVCEQHVEQEDIVKGYEYEPGKFVLIEKEDLDKIAGIKNKSIEIIDFVSLEEIDPIYFNRSYFIGPGENGAKPFTLLKEAMKESGRIGLAKITIRSKESLAAVRVYDKGLVMETIYYPDEVRNVDHVPGIDEEVQVNDKELEMAKQLIEQLTTEFEPEKYKDEYREALLEIIDSKISGKEVQISEERPRTNVVDLMEALQASIDQSKTGEKKAETKPKKTKPKKKKA</sequence>
<evidence type="ECO:0000256" key="1">
    <source>
        <dbReference type="ARBA" id="ARBA00023125"/>
    </source>
</evidence>
<dbReference type="PANTHER" id="PTHR41251">
    <property type="entry name" value="NON-HOMOLOGOUS END JOINING PROTEIN KU"/>
    <property type="match status" value="1"/>
</dbReference>
<protein>
    <recommendedName>
        <fullName evidence="3">Non-homologous end joining protein Ku</fullName>
    </recommendedName>
</protein>
<dbReference type="GO" id="GO:0003690">
    <property type="term" value="F:double-stranded DNA binding"/>
    <property type="evidence" value="ECO:0007669"/>
    <property type="project" value="UniProtKB-UniRule"/>
</dbReference>
<reference evidence="7" key="1">
    <citation type="submission" date="2016-10" db="EMBL/GenBank/DDBJ databases">
        <authorList>
            <person name="Varghese N."/>
            <person name="Submissions S."/>
        </authorList>
    </citation>
    <scope>NUCLEOTIDE SEQUENCE [LARGE SCALE GENOMIC DNA]</scope>
    <source>
        <strain evidence="7">CGMCC 1.6854</strain>
    </source>
</reference>
<dbReference type="AlphaFoldDB" id="A0A1G9UG94"/>
<dbReference type="FunFam" id="2.40.290.10:FF:000004">
    <property type="entry name" value="Non-homologous end joining protein Ku"/>
    <property type="match status" value="1"/>
</dbReference>
<dbReference type="SMART" id="SM00559">
    <property type="entry name" value="Ku78"/>
    <property type="match status" value="1"/>
</dbReference>
<keyword evidence="3" id="KW-0234">DNA repair</keyword>
<dbReference type="InterPro" id="IPR016194">
    <property type="entry name" value="SPOC-like_C_dom_sf"/>
</dbReference>
<dbReference type="RefSeq" id="WP_090232841.1">
    <property type="nucleotide sequence ID" value="NZ_FNHW01000001.1"/>
</dbReference>
<comment type="subunit">
    <text evidence="3">Homodimer. Interacts with LigD.</text>
</comment>
<feature type="domain" description="Ku" evidence="5">
    <location>
        <begin position="52"/>
        <end position="180"/>
    </location>
</feature>
<evidence type="ECO:0000256" key="2">
    <source>
        <dbReference type="ARBA" id="ARBA00023172"/>
    </source>
</evidence>
<dbReference type="InterPro" id="IPR006164">
    <property type="entry name" value="DNA_bd_Ku70/Ku80"/>
</dbReference>
<keyword evidence="1 3" id="KW-0238">DNA-binding</keyword>
<proteinExistence type="inferred from homology"/>
<dbReference type="Gene3D" id="2.40.290.10">
    <property type="match status" value="1"/>
</dbReference>
<feature type="compositionally biased region" description="Basic and acidic residues" evidence="4">
    <location>
        <begin position="255"/>
        <end position="265"/>
    </location>
</feature>
<dbReference type="NCBIfam" id="TIGR02772">
    <property type="entry name" value="Ku_bact"/>
    <property type="match status" value="1"/>
</dbReference>
<feature type="region of interest" description="Disordered" evidence="4">
    <location>
        <begin position="251"/>
        <end position="275"/>
    </location>
</feature>
<dbReference type="EMBL" id="FNHW01000001">
    <property type="protein sequence ID" value="SDM58575.1"/>
    <property type="molecule type" value="Genomic_DNA"/>
</dbReference>
<dbReference type="OrthoDB" id="9795084at2"/>
<dbReference type="InterPro" id="IPR009187">
    <property type="entry name" value="Prok_Ku"/>
</dbReference>
<dbReference type="STRING" id="459525.SAMN04488137_0891"/>
<evidence type="ECO:0000313" key="7">
    <source>
        <dbReference type="Proteomes" id="UP000199544"/>
    </source>
</evidence>
<gene>
    <name evidence="3" type="primary">ku</name>
    <name evidence="6" type="ORF">SAMN04488137_0891</name>
</gene>
<keyword evidence="3" id="KW-0227">DNA damage</keyword>
<comment type="similarity">
    <text evidence="3">Belongs to the prokaryotic Ku family.</text>
</comment>
<feature type="compositionally biased region" description="Basic residues" evidence="4">
    <location>
        <begin position="266"/>
        <end position="275"/>
    </location>
</feature>
<dbReference type="HAMAP" id="MF_01875">
    <property type="entry name" value="Prokaryotic_Ku"/>
    <property type="match status" value="1"/>
</dbReference>
<dbReference type="PIRSF" id="PIRSF006493">
    <property type="entry name" value="Prok_Ku"/>
    <property type="match status" value="1"/>
</dbReference>
<comment type="function">
    <text evidence="3">With LigD forms a non-homologous end joining (NHEJ) DNA repair enzyme, which repairs dsDNA breaks with reduced fidelity. Binds linear dsDNA with 5'- and 3'- overhangs but not closed circular dsDNA nor ssDNA. Recruits and stimulates the ligase activity of LigD.</text>
</comment>
<dbReference type="Pfam" id="PF02735">
    <property type="entry name" value="Ku"/>
    <property type="match status" value="1"/>
</dbReference>
<evidence type="ECO:0000259" key="5">
    <source>
        <dbReference type="SMART" id="SM00559"/>
    </source>
</evidence>
<dbReference type="Proteomes" id="UP000199544">
    <property type="component" value="Unassembled WGS sequence"/>
</dbReference>